<dbReference type="Gene3D" id="2.60.120.10">
    <property type="entry name" value="Jelly Rolls"/>
    <property type="match status" value="1"/>
</dbReference>
<dbReference type="SUPFAM" id="SSF46785">
    <property type="entry name" value="Winged helix' DNA-binding domain"/>
    <property type="match status" value="1"/>
</dbReference>
<name>A0A8J8SJ24_9FIRM</name>
<evidence type="ECO:0000259" key="5">
    <source>
        <dbReference type="PROSITE" id="PS51063"/>
    </source>
</evidence>
<evidence type="ECO:0000313" key="7">
    <source>
        <dbReference type="Proteomes" id="UP000683246"/>
    </source>
</evidence>
<evidence type="ECO:0000256" key="3">
    <source>
        <dbReference type="ARBA" id="ARBA00023163"/>
    </source>
</evidence>
<accession>A0A8J8SJ24</accession>
<dbReference type="GO" id="GO:0003677">
    <property type="term" value="F:DNA binding"/>
    <property type="evidence" value="ECO:0007669"/>
    <property type="project" value="UniProtKB-KW"/>
</dbReference>
<dbReference type="InterPro" id="IPR012318">
    <property type="entry name" value="HTH_CRP"/>
</dbReference>
<evidence type="ECO:0000256" key="1">
    <source>
        <dbReference type="ARBA" id="ARBA00023015"/>
    </source>
</evidence>
<feature type="domain" description="HTH crp-type" evidence="5">
    <location>
        <begin position="147"/>
        <end position="217"/>
    </location>
</feature>
<dbReference type="Gene3D" id="1.10.10.10">
    <property type="entry name" value="Winged helix-like DNA-binding domain superfamily/Winged helix DNA-binding domain"/>
    <property type="match status" value="1"/>
</dbReference>
<proteinExistence type="predicted"/>
<dbReference type="Pfam" id="PF13545">
    <property type="entry name" value="HTH_Crp_2"/>
    <property type="match status" value="1"/>
</dbReference>
<feature type="domain" description="Cyclic nucleotide-binding" evidence="4">
    <location>
        <begin position="12"/>
        <end position="112"/>
    </location>
</feature>
<dbReference type="KEGG" id="vpy:HZI73_23345"/>
<dbReference type="PROSITE" id="PS50042">
    <property type="entry name" value="CNMP_BINDING_3"/>
    <property type="match status" value="1"/>
</dbReference>
<organism evidence="6 7">
    <name type="scientific">Vallitalea pronyensis</name>
    <dbReference type="NCBI Taxonomy" id="1348613"/>
    <lineage>
        <taxon>Bacteria</taxon>
        <taxon>Bacillati</taxon>
        <taxon>Bacillota</taxon>
        <taxon>Clostridia</taxon>
        <taxon>Lachnospirales</taxon>
        <taxon>Vallitaleaceae</taxon>
        <taxon>Vallitalea</taxon>
    </lineage>
</organism>
<evidence type="ECO:0000256" key="2">
    <source>
        <dbReference type="ARBA" id="ARBA00023125"/>
    </source>
</evidence>
<dbReference type="InterPro" id="IPR000595">
    <property type="entry name" value="cNMP-bd_dom"/>
</dbReference>
<keyword evidence="3" id="KW-0804">Transcription</keyword>
<dbReference type="CDD" id="cd00038">
    <property type="entry name" value="CAP_ED"/>
    <property type="match status" value="1"/>
</dbReference>
<dbReference type="AlphaFoldDB" id="A0A8J8SJ24"/>
<dbReference type="RefSeq" id="WP_212695746.1">
    <property type="nucleotide sequence ID" value="NZ_CP058649.1"/>
</dbReference>
<keyword evidence="2" id="KW-0238">DNA-binding</keyword>
<evidence type="ECO:0000259" key="4">
    <source>
        <dbReference type="PROSITE" id="PS50042"/>
    </source>
</evidence>
<dbReference type="CDD" id="cd00092">
    <property type="entry name" value="HTH_CRP"/>
    <property type="match status" value="1"/>
</dbReference>
<keyword evidence="7" id="KW-1185">Reference proteome</keyword>
<dbReference type="SUPFAM" id="SSF51206">
    <property type="entry name" value="cAMP-binding domain-like"/>
    <property type="match status" value="1"/>
</dbReference>
<dbReference type="InterPro" id="IPR018490">
    <property type="entry name" value="cNMP-bd_dom_sf"/>
</dbReference>
<dbReference type="InterPro" id="IPR014710">
    <property type="entry name" value="RmlC-like_jellyroll"/>
</dbReference>
<dbReference type="InterPro" id="IPR036388">
    <property type="entry name" value="WH-like_DNA-bd_sf"/>
</dbReference>
<dbReference type="Pfam" id="PF00027">
    <property type="entry name" value="cNMP_binding"/>
    <property type="match status" value="1"/>
</dbReference>
<dbReference type="PRINTS" id="PR00034">
    <property type="entry name" value="HTHCRP"/>
</dbReference>
<dbReference type="GO" id="GO:0006355">
    <property type="term" value="P:regulation of DNA-templated transcription"/>
    <property type="evidence" value="ECO:0007669"/>
    <property type="project" value="InterPro"/>
</dbReference>
<dbReference type="Proteomes" id="UP000683246">
    <property type="component" value="Chromosome"/>
</dbReference>
<protein>
    <submittedName>
        <fullName evidence="6">Crp/Fnr family transcriptional regulator</fullName>
    </submittedName>
</protein>
<reference evidence="6" key="1">
    <citation type="submission" date="2020-07" db="EMBL/GenBank/DDBJ databases">
        <title>Vallitalea pronyensis genome.</title>
        <authorList>
            <person name="Postec A."/>
        </authorList>
    </citation>
    <scope>NUCLEOTIDE SEQUENCE</scope>
    <source>
        <strain evidence="6">FatNI3</strain>
    </source>
</reference>
<dbReference type="PROSITE" id="PS51063">
    <property type="entry name" value="HTH_CRP_2"/>
    <property type="match status" value="1"/>
</dbReference>
<dbReference type="EMBL" id="CP058649">
    <property type="protein sequence ID" value="QUI25047.1"/>
    <property type="molecule type" value="Genomic_DNA"/>
</dbReference>
<keyword evidence="1" id="KW-0805">Transcription regulation</keyword>
<gene>
    <name evidence="6" type="ORF">HZI73_23345</name>
</gene>
<sequence length="228" mass="26204">MLLQELIESQPSLKKMLNGMPKEIQDRCVLKRMKKGSTVIGKGDEIKYVDILCQGELDVINEFANGSIYVFDTNKAIDFIGEMEALADETRAIVTNRARTDCMVLRVPIKDFIAWTEKDSYITMIIAKRLANRLCYTSGYQGYSNYFPAAHMIKRFIMEYVNREMDTGQVVNIKMKRQEIADILGLSVKTVGRNVTKLKEQGLVSVRKGKIYVNRDQLMHLKDTMEVW</sequence>
<dbReference type="SMART" id="SM00419">
    <property type="entry name" value="HTH_CRP"/>
    <property type="match status" value="1"/>
</dbReference>
<evidence type="ECO:0000313" key="6">
    <source>
        <dbReference type="EMBL" id="QUI25047.1"/>
    </source>
</evidence>
<dbReference type="InterPro" id="IPR036390">
    <property type="entry name" value="WH_DNA-bd_sf"/>
</dbReference>